<dbReference type="Proteomes" id="UP000011728">
    <property type="component" value="Chromosome"/>
</dbReference>
<dbReference type="KEGG" id="csr:Cspa_c18750"/>
<keyword evidence="2" id="KW-1185">Reference proteome</keyword>
<evidence type="ECO:0000313" key="2">
    <source>
        <dbReference type="Proteomes" id="UP000011728"/>
    </source>
</evidence>
<sequence length="83" mass="9318">MVNDPAPNHIDFNVSGVTTTQGNVDSRSISKNIIVNVGDIYYPLNINGSLSNRSLLSKYKINNIIILHLLIWIVNIVKINREE</sequence>
<gene>
    <name evidence="1" type="ORF">Cspa_c18750</name>
</gene>
<proteinExistence type="predicted"/>
<name>M1LRS8_9CLOT</name>
<dbReference type="EMBL" id="CP004121">
    <property type="protein sequence ID" value="AGF55645.1"/>
    <property type="molecule type" value="Genomic_DNA"/>
</dbReference>
<organism evidence="1 2">
    <name type="scientific">Clostridium saccharoperbutylacetonicum N1-4(HMT)</name>
    <dbReference type="NCBI Taxonomy" id="931276"/>
    <lineage>
        <taxon>Bacteria</taxon>
        <taxon>Bacillati</taxon>
        <taxon>Bacillota</taxon>
        <taxon>Clostridia</taxon>
        <taxon>Eubacteriales</taxon>
        <taxon>Clostridiaceae</taxon>
        <taxon>Clostridium</taxon>
    </lineage>
</organism>
<evidence type="ECO:0000313" key="1">
    <source>
        <dbReference type="EMBL" id="AGF55645.1"/>
    </source>
</evidence>
<reference evidence="1 2" key="1">
    <citation type="submission" date="2013-02" db="EMBL/GenBank/DDBJ databases">
        <title>Genome sequence of Clostridium saccharoperbutylacetonicum N1-4(HMT).</title>
        <authorList>
            <person name="Poehlein A."/>
            <person name="Daniel R."/>
        </authorList>
    </citation>
    <scope>NUCLEOTIDE SEQUENCE [LARGE SCALE GENOMIC DNA]</scope>
    <source>
        <strain evidence="2">N1-4(HMT)</strain>
    </source>
</reference>
<protein>
    <submittedName>
        <fullName evidence="1">Uncharacterized protein</fullName>
    </submittedName>
</protein>
<accession>M1LRS8</accession>
<dbReference type="HOGENOM" id="CLU_2536727_0_0_9"/>
<dbReference type="AlphaFoldDB" id="M1LRS8"/>